<dbReference type="SUPFAM" id="SSF88713">
    <property type="entry name" value="Glycoside hydrolase/deacetylase"/>
    <property type="match status" value="1"/>
</dbReference>
<evidence type="ECO:0000313" key="6">
    <source>
        <dbReference type="EMBL" id="GGC07204.1"/>
    </source>
</evidence>
<evidence type="ECO:0000259" key="5">
    <source>
        <dbReference type="PROSITE" id="PS51677"/>
    </source>
</evidence>
<dbReference type="EMBL" id="BMFC01000006">
    <property type="protein sequence ID" value="GGC07204.1"/>
    <property type="molecule type" value="Genomic_DNA"/>
</dbReference>
<evidence type="ECO:0000256" key="4">
    <source>
        <dbReference type="ARBA" id="ARBA00032976"/>
    </source>
</evidence>
<dbReference type="PANTHER" id="PTHR43123:SF1">
    <property type="entry name" value="POLYSACCHARIDE DEACETYLASE-RELATED"/>
    <property type="match status" value="1"/>
</dbReference>
<dbReference type="Pfam" id="PF03437">
    <property type="entry name" value="BtpA"/>
    <property type="match status" value="1"/>
</dbReference>
<reference evidence="7" key="1">
    <citation type="journal article" date="2019" name="Int. J. Syst. Evol. Microbiol.">
        <title>The Global Catalogue of Microorganisms (GCM) 10K type strain sequencing project: providing services to taxonomists for standard genome sequencing and annotation.</title>
        <authorList>
            <consortium name="The Broad Institute Genomics Platform"/>
            <consortium name="The Broad Institute Genome Sequencing Center for Infectious Disease"/>
            <person name="Wu L."/>
            <person name="Ma J."/>
        </authorList>
    </citation>
    <scope>NUCLEOTIDE SEQUENCE [LARGE SCALE GENOMIC DNA]</scope>
    <source>
        <strain evidence="7">CGMCC 1.12478</strain>
    </source>
</reference>
<sequence length="519" mass="56091">MTHALFAKGPAIIAALHLPQPEEGRSLSWLEDYAIANSRVFAAAGMPWVKVQDQTRTDRPAASHTIATMAAFGPRHALAPQAEAHRARIGRTDIAILADVHDRTSVPLSGETQPVAAGWADKAGADGLVITGNSLDDTLARTEAVRAAGVRLLILVGGGVTTENFGTALDATQGVVVGSALMRGGADDLVRWDADACAGFMDVARAYPGMTERDFVDYRDGTPDVRWPGGAGLAVSIVVNIEEGAELSLGDGDESNESIYEAVERVDGLCDLCMESHFEYGPRAAWPRIRAALRSRRLAATLNACGRALERSPWIASEPFPDGQEVAAHRWRWERHVHMSEAQERSAIARTVAAISRTAGTQPMGRHTRSAISERTRDLLIEQGGFLYDSNAYTDDVPYVVETGAGPHVVLPYAFDTNDMRFFNRGGFVSGADFWSYCIDAFDRLHHEAAQASRMLSVGLHPRMIGRPARIGGLEAFLDHALSRGDVWFATRAQIATHWRAAVGLPAWEPRAIPPGFGA</sequence>
<evidence type="ECO:0000256" key="3">
    <source>
        <dbReference type="ARBA" id="ARBA00020071"/>
    </source>
</evidence>
<accession>A0ABQ1KQZ6</accession>
<organism evidence="6 7">
    <name type="scientific">Marivita lacus</name>
    <dbReference type="NCBI Taxonomy" id="1323742"/>
    <lineage>
        <taxon>Bacteria</taxon>
        <taxon>Pseudomonadati</taxon>
        <taxon>Pseudomonadota</taxon>
        <taxon>Alphaproteobacteria</taxon>
        <taxon>Rhodobacterales</taxon>
        <taxon>Roseobacteraceae</taxon>
        <taxon>Marivita</taxon>
    </lineage>
</organism>
<evidence type="ECO:0000256" key="2">
    <source>
        <dbReference type="ARBA" id="ARBA00010973"/>
    </source>
</evidence>
<comment type="similarity">
    <text evidence="2">Belongs to the polysaccharide deacetylase family.</text>
</comment>
<feature type="domain" description="NodB homology" evidence="5">
    <location>
        <begin position="272"/>
        <end position="490"/>
    </location>
</feature>
<gene>
    <name evidence="6" type="ORF">GCM10011363_24860</name>
</gene>
<dbReference type="Proteomes" id="UP000645462">
    <property type="component" value="Unassembled WGS sequence"/>
</dbReference>
<dbReference type="SUPFAM" id="SSF51395">
    <property type="entry name" value="FMN-linked oxidoreductases"/>
    <property type="match status" value="1"/>
</dbReference>
<name>A0ABQ1KQZ6_9RHOB</name>
<dbReference type="PANTHER" id="PTHR43123">
    <property type="entry name" value="POLYSACCHARIDE DEACETYLASE-RELATED"/>
    <property type="match status" value="1"/>
</dbReference>
<proteinExistence type="inferred from homology"/>
<evidence type="ECO:0000313" key="7">
    <source>
        <dbReference type="Proteomes" id="UP000645462"/>
    </source>
</evidence>
<comment type="function">
    <text evidence="1">Is involved in generating a small heat-stable compound (Nod), an acylated oligomer of N-acetylglucosamine, that stimulates mitosis in various plant protoplasts.</text>
</comment>
<dbReference type="InterPro" id="IPR005137">
    <property type="entry name" value="BtpA"/>
</dbReference>
<protein>
    <recommendedName>
        <fullName evidence="3">Chitooligosaccharide deacetylase</fullName>
    </recommendedName>
    <alternativeName>
        <fullName evidence="4">Nodulation protein B</fullName>
    </alternativeName>
</protein>
<comment type="caution">
    <text evidence="6">The sequence shown here is derived from an EMBL/GenBank/DDBJ whole genome shotgun (WGS) entry which is preliminary data.</text>
</comment>
<dbReference type="RefSeq" id="WP_188482383.1">
    <property type="nucleotide sequence ID" value="NZ_BMFC01000006.1"/>
</dbReference>
<dbReference type="InterPro" id="IPR002509">
    <property type="entry name" value="NODB_dom"/>
</dbReference>
<keyword evidence="7" id="KW-1185">Reference proteome</keyword>
<dbReference type="PROSITE" id="PS51677">
    <property type="entry name" value="NODB"/>
    <property type="match status" value="1"/>
</dbReference>
<evidence type="ECO:0000256" key="1">
    <source>
        <dbReference type="ARBA" id="ARBA00003236"/>
    </source>
</evidence>
<dbReference type="Gene3D" id="3.20.20.370">
    <property type="entry name" value="Glycoside hydrolase/deacetylase"/>
    <property type="match status" value="1"/>
</dbReference>
<dbReference type="Pfam" id="PF01522">
    <property type="entry name" value="Polysacc_deac_1"/>
    <property type="match status" value="1"/>
</dbReference>
<dbReference type="InterPro" id="IPR011330">
    <property type="entry name" value="Glyco_hydro/deAcase_b/a-brl"/>
</dbReference>